<reference evidence="1" key="1">
    <citation type="submission" date="2021-06" db="EMBL/GenBank/DDBJ databases">
        <authorList>
            <person name="Kallberg Y."/>
            <person name="Tangrot J."/>
            <person name="Rosling A."/>
        </authorList>
    </citation>
    <scope>NUCLEOTIDE SEQUENCE</scope>
    <source>
        <strain evidence="1">AZ414A</strain>
    </source>
</reference>
<evidence type="ECO:0000313" key="1">
    <source>
        <dbReference type="EMBL" id="CAG8517182.1"/>
    </source>
</evidence>
<sequence length="282" mass="29971">MSTFGTSGAVIPFLQSVGATGFSTLSYITTTLTGAVGGYVIEDLRNKNYYYQHERQVESKYLVEDVLGYPDLSHYDKFSFSNIVSYGNQFIASVQEKIPSKDEIISSSNNIISYVKEKITFKDEIISSSNNIISYAKEKILSKDEIISSSHEKFSSAMQKISPAVQQVKEFAQEHPKIICVGGAAVVGGVVGSAAVTGVAEAIGSMGFGAGSVAAESLAATSMSTFGTSGVVIPFLQSVGAAGFSTLSYVTSSLAGALVGCVIEDLRNTKKRGRRNKSKDLI</sequence>
<dbReference type="Proteomes" id="UP000789706">
    <property type="component" value="Unassembled WGS sequence"/>
</dbReference>
<protein>
    <submittedName>
        <fullName evidence="1">10281_t:CDS:1</fullName>
    </submittedName>
</protein>
<dbReference type="InterPro" id="IPR038213">
    <property type="entry name" value="IFI6/IFI27-like_sf"/>
</dbReference>
<evidence type="ECO:0000313" key="2">
    <source>
        <dbReference type="Proteomes" id="UP000789706"/>
    </source>
</evidence>
<comment type="caution">
    <text evidence="1">The sequence shown here is derived from an EMBL/GenBank/DDBJ whole genome shotgun (WGS) entry which is preliminary data.</text>
</comment>
<accession>A0A9N9A446</accession>
<organism evidence="1 2">
    <name type="scientific">Diversispora eburnea</name>
    <dbReference type="NCBI Taxonomy" id="1213867"/>
    <lineage>
        <taxon>Eukaryota</taxon>
        <taxon>Fungi</taxon>
        <taxon>Fungi incertae sedis</taxon>
        <taxon>Mucoromycota</taxon>
        <taxon>Glomeromycotina</taxon>
        <taxon>Glomeromycetes</taxon>
        <taxon>Diversisporales</taxon>
        <taxon>Diversisporaceae</taxon>
        <taxon>Diversispora</taxon>
    </lineage>
</organism>
<dbReference type="AlphaFoldDB" id="A0A9N9A446"/>
<proteinExistence type="predicted"/>
<dbReference type="OrthoDB" id="440424at2759"/>
<keyword evidence="2" id="KW-1185">Reference proteome</keyword>
<name>A0A9N9A446_9GLOM</name>
<dbReference type="Gene3D" id="6.10.110.10">
    <property type="match status" value="1"/>
</dbReference>
<dbReference type="EMBL" id="CAJVPK010000491">
    <property type="protein sequence ID" value="CAG8517182.1"/>
    <property type="molecule type" value="Genomic_DNA"/>
</dbReference>
<gene>
    <name evidence="1" type="ORF">DEBURN_LOCUS5477</name>
</gene>